<gene>
    <name evidence="2" type="ORF">ORAREDHAP_LOCUS15546</name>
</gene>
<keyword evidence="1" id="KW-1133">Transmembrane helix</keyword>
<proteinExistence type="predicted"/>
<feature type="transmembrane region" description="Helical" evidence="1">
    <location>
        <begin position="95"/>
        <end position="117"/>
    </location>
</feature>
<keyword evidence="1" id="KW-0472">Membrane</keyword>
<accession>A0A6J5WF86</accession>
<evidence type="ECO:0000313" key="2">
    <source>
        <dbReference type="EMBL" id="CAB4300426.1"/>
    </source>
</evidence>
<organism evidence="2 3">
    <name type="scientific">Prunus armeniaca</name>
    <name type="common">Apricot</name>
    <name type="synonym">Armeniaca vulgaris</name>
    <dbReference type="NCBI Taxonomy" id="36596"/>
    <lineage>
        <taxon>Eukaryota</taxon>
        <taxon>Viridiplantae</taxon>
        <taxon>Streptophyta</taxon>
        <taxon>Embryophyta</taxon>
        <taxon>Tracheophyta</taxon>
        <taxon>Spermatophyta</taxon>
        <taxon>Magnoliopsida</taxon>
        <taxon>eudicotyledons</taxon>
        <taxon>Gunneridae</taxon>
        <taxon>Pentapetalae</taxon>
        <taxon>rosids</taxon>
        <taxon>fabids</taxon>
        <taxon>Rosales</taxon>
        <taxon>Rosaceae</taxon>
        <taxon>Amygdaloideae</taxon>
        <taxon>Amygdaleae</taxon>
        <taxon>Prunus</taxon>
    </lineage>
</organism>
<evidence type="ECO:0000256" key="1">
    <source>
        <dbReference type="SAM" id="Phobius"/>
    </source>
</evidence>
<dbReference type="EMBL" id="CAEKKB010000002">
    <property type="protein sequence ID" value="CAB4300426.1"/>
    <property type="molecule type" value="Genomic_DNA"/>
</dbReference>
<dbReference type="Proteomes" id="UP000507245">
    <property type="component" value="Unassembled WGS sequence"/>
</dbReference>
<evidence type="ECO:0000313" key="3">
    <source>
        <dbReference type="Proteomes" id="UP000507245"/>
    </source>
</evidence>
<keyword evidence="1" id="KW-0812">Transmembrane</keyword>
<sequence>MGVGVGELEVEQEARESCRVWVIPCRSWWTGVGPVSMLWRRVVVISFGWGVSWLEAGLGWWIGGCAPNEFLGGWGVGGSDVESRWAGVLVRWLGLLYGVLVHCGVYGVWGGVGLVTIRLRGLGGGWEVEGWGGGGFTAGCGTHVLRLLIGDSIEVGPKIASECKRFWCCKATRYTHVGGVRGGGMSCARYVGGGGLWLWGRGGGGRLGGGVAVGGCVWVLRSGVIVWDAS</sequence>
<reference evidence="3" key="1">
    <citation type="journal article" date="2020" name="Genome Biol.">
        <title>Gamete binning: chromosome-level and haplotype-resolved genome assembly enabled by high-throughput single-cell sequencing of gamete genomes.</title>
        <authorList>
            <person name="Campoy J.A."/>
            <person name="Sun H."/>
            <person name="Goel M."/>
            <person name="Jiao W.-B."/>
            <person name="Folz-Donahue K."/>
            <person name="Wang N."/>
            <person name="Rubio M."/>
            <person name="Liu C."/>
            <person name="Kukat C."/>
            <person name="Ruiz D."/>
            <person name="Huettel B."/>
            <person name="Schneeberger K."/>
        </authorList>
    </citation>
    <scope>NUCLEOTIDE SEQUENCE [LARGE SCALE GENOMIC DNA]</scope>
    <source>
        <strain evidence="3">cv. Rojo Pasion</strain>
    </source>
</reference>
<keyword evidence="3" id="KW-1185">Reference proteome</keyword>
<protein>
    <submittedName>
        <fullName evidence="2">Uncharacterized protein</fullName>
    </submittedName>
</protein>
<name>A0A6J5WF86_PRUAR</name>
<feature type="transmembrane region" description="Helical" evidence="1">
    <location>
        <begin position="42"/>
        <end position="62"/>
    </location>
</feature>
<dbReference type="AlphaFoldDB" id="A0A6J5WF86"/>